<comment type="caution">
    <text evidence="1">The sequence shown here is derived from an EMBL/GenBank/DDBJ whole genome shotgun (WGS) entry which is preliminary data.</text>
</comment>
<evidence type="ECO:0000313" key="1">
    <source>
        <dbReference type="EMBL" id="KAI8004661.1"/>
    </source>
</evidence>
<evidence type="ECO:0000313" key="2">
    <source>
        <dbReference type="Proteomes" id="UP001060215"/>
    </source>
</evidence>
<organism evidence="1 2">
    <name type="scientific">Camellia lanceoleosa</name>
    <dbReference type="NCBI Taxonomy" id="1840588"/>
    <lineage>
        <taxon>Eukaryota</taxon>
        <taxon>Viridiplantae</taxon>
        <taxon>Streptophyta</taxon>
        <taxon>Embryophyta</taxon>
        <taxon>Tracheophyta</taxon>
        <taxon>Spermatophyta</taxon>
        <taxon>Magnoliopsida</taxon>
        <taxon>eudicotyledons</taxon>
        <taxon>Gunneridae</taxon>
        <taxon>Pentapetalae</taxon>
        <taxon>asterids</taxon>
        <taxon>Ericales</taxon>
        <taxon>Theaceae</taxon>
        <taxon>Camellia</taxon>
    </lineage>
</organism>
<accession>A0ACC0GYN2</accession>
<reference evidence="1 2" key="1">
    <citation type="journal article" date="2022" name="Plant J.">
        <title>Chromosome-level genome of Camellia lanceoleosa provides a valuable resource for understanding genome evolution and self-incompatibility.</title>
        <authorList>
            <person name="Gong W."/>
            <person name="Xiao S."/>
            <person name="Wang L."/>
            <person name="Liao Z."/>
            <person name="Chang Y."/>
            <person name="Mo W."/>
            <person name="Hu G."/>
            <person name="Li W."/>
            <person name="Zhao G."/>
            <person name="Zhu H."/>
            <person name="Hu X."/>
            <person name="Ji K."/>
            <person name="Xiang X."/>
            <person name="Song Q."/>
            <person name="Yuan D."/>
            <person name="Jin S."/>
            <person name="Zhang L."/>
        </authorList>
    </citation>
    <scope>NUCLEOTIDE SEQUENCE [LARGE SCALE GENOMIC DNA]</scope>
    <source>
        <strain evidence="1">SQ_2022a</strain>
    </source>
</reference>
<sequence>MKALRISIHSSTKKHPAKRSVENNSDDKVGGDRTSPSAGEDHTRDVKRQKKLKYGLFDMVVKINGCTQPNAAVSKLESKFGNLSSAKAPTISDLCNANRNNWAYVALRQWKGGCRRCSNKPQNWAYALKAKEAQKKAKQVDDEPGRLLEEREGGDGLGEKSDLQD</sequence>
<dbReference type="Proteomes" id="UP001060215">
    <property type="component" value="Chromosome 9"/>
</dbReference>
<proteinExistence type="predicted"/>
<keyword evidence="2" id="KW-1185">Reference proteome</keyword>
<name>A0ACC0GYN2_9ERIC</name>
<gene>
    <name evidence="1" type="ORF">LOK49_LG08G00442</name>
</gene>
<protein>
    <submittedName>
        <fullName evidence="1">Sugar phosphate/phosphate translocator</fullName>
    </submittedName>
</protein>
<dbReference type="EMBL" id="CM045766">
    <property type="protein sequence ID" value="KAI8004661.1"/>
    <property type="molecule type" value="Genomic_DNA"/>
</dbReference>